<accession>A0ABD7V773</accession>
<evidence type="ECO:0000313" key="2">
    <source>
        <dbReference type="EMBL" id="VFA89969.1"/>
    </source>
</evidence>
<dbReference type="AlphaFoldDB" id="A0ABD7V773"/>
<evidence type="ECO:0000313" key="3">
    <source>
        <dbReference type="Proteomes" id="UP000360750"/>
    </source>
</evidence>
<evidence type="ECO:0000256" key="1">
    <source>
        <dbReference type="SAM" id="MobiDB-lite"/>
    </source>
</evidence>
<reference evidence="2 3" key="1">
    <citation type="submission" date="2019-02" db="EMBL/GenBank/DDBJ databases">
        <authorList>
            <consortium name="Pathogen Informatics"/>
        </authorList>
    </citation>
    <scope>NUCLEOTIDE SEQUENCE [LARGE SCALE GENOMIC DNA]</scope>
    <source>
        <strain evidence="2 3">3012STDY6756503</strain>
    </source>
</reference>
<dbReference type="GeneID" id="60751518"/>
<dbReference type="Pfam" id="PF21997">
    <property type="entry name" value="DUF6928"/>
    <property type="match status" value="1"/>
</dbReference>
<dbReference type="RefSeq" id="WP_006898772.1">
    <property type="nucleotide sequence ID" value="NZ_CAACYD010000007.1"/>
</dbReference>
<dbReference type="InterPro" id="IPR053847">
    <property type="entry name" value="DUF6928"/>
</dbReference>
<protein>
    <submittedName>
        <fullName evidence="2">Uncharacterized protein</fullName>
    </submittedName>
</protein>
<feature type="region of interest" description="Disordered" evidence="1">
    <location>
        <begin position="243"/>
        <end position="267"/>
    </location>
</feature>
<feature type="compositionally biased region" description="Basic and acidic residues" evidence="1">
    <location>
        <begin position="243"/>
        <end position="259"/>
    </location>
</feature>
<sequence length="276" mass="30034">MTARAATVWFIDSPDPAGDLRAAVRPSDGVPRTPHDVGHARQLASGIYGDSVLVPVVDTDLASAAAARDNHVYAGFYGPLAVVSCSLFETTTPSTLSRTLSAIRPSSVITLLYVEPETAFGAFARWEHGTLRRSFSADPVTIHEDEGLPFTFEGPFWGGEFPLSVTDGLGTAPMALPFHPGQLAEEANRSWLGFRYTHPLAPHDLDPADITVTCFSLHPAEYEPTDEDHEAYRAATAARFDGHSARVEQRPPAHPEEHAGQGGRRKRGRIREYFGF</sequence>
<organism evidence="2 3">
    <name type="scientific">Gordonia paraffinivorans</name>
    <dbReference type="NCBI Taxonomy" id="175628"/>
    <lineage>
        <taxon>Bacteria</taxon>
        <taxon>Bacillati</taxon>
        <taxon>Actinomycetota</taxon>
        <taxon>Actinomycetes</taxon>
        <taxon>Mycobacteriales</taxon>
        <taxon>Gordoniaceae</taxon>
        <taxon>Gordonia</taxon>
    </lineage>
</organism>
<dbReference type="Proteomes" id="UP000360750">
    <property type="component" value="Unassembled WGS sequence"/>
</dbReference>
<dbReference type="EMBL" id="CAACYD010000007">
    <property type="protein sequence ID" value="VFA89969.1"/>
    <property type="molecule type" value="Genomic_DNA"/>
</dbReference>
<name>A0ABD7V773_9ACTN</name>
<comment type="caution">
    <text evidence="2">The sequence shown here is derived from an EMBL/GenBank/DDBJ whole genome shotgun (WGS) entry which is preliminary data.</text>
</comment>
<proteinExistence type="predicted"/>
<gene>
    <name evidence="2" type="ORF">NCTC8139_03547</name>
</gene>